<reference evidence="1" key="1">
    <citation type="submission" date="2023-04" db="EMBL/GenBank/DDBJ databases">
        <title>Phytophthora lilii NBRC 32176.</title>
        <authorList>
            <person name="Ichikawa N."/>
            <person name="Sato H."/>
            <person name="Tonouchi N."/>
        </authorList>
    </citation>
    <scope>NUCLEOTIDE SEQUENCE</scope>
    <source>
        <strain evidence="1">NBRC 32176</strain>
    </source>
</reference>
<evidence type="ECO:0000313" key="2">
    <source>
        <dbReference type="Proteomes" id="UP001165083"/>
    </source>
</evidence>
<evidence type="ECO:0000313" key="1">
    <source>
        <dbReference type="EMBL" id="GMF12897.1"/>
    </source>
</evidence>
<organism evidence="1 2">
    <name type="scientific">Phytophthora lilii</name>
    <dbReference type="NCBI Taxonomy" id="2077276"/>
    <lineage>
        <taxon>Eukaryota</taxon>
        <taxon>Sar</taxon>
        <taxon>Stramenopiles</taxon>
        <taxon>Oomycota</taxon>
        <taxon>Peronosporomycetes</taxon>
        <taxon>Peronosporales</taxon>
        <taxon>Peronosporaceae</taxon>
        <taxon>Phytophthora</taxon>
    </lineage>
</organism>
<gene>
    <name evidence="1" type="ORF">Plil01_000344000</name>
</gene>
<keyword evidence="2" id="KW-1185">Reference proteome</keyword>
<sequence length="72" mass="8049">MRPAEEDGDATDVVLLGGDADGFQETADVGLDAEVDTRSVVVDVDDSTDGAKRHREEYRRVRVCQFQHWLLD</sequence>
<name>A0A9W6TGR3_9STRA</name>
<dbReference type="EMBL" id="BSXW01000134">
    <property type="protein sequence ID" value="GMF12897.1"/>
    <property type="molecule type" value="Genomic_DNA"/>
</dbReference>
<comment type="caution">
    <text evidence="1">The sequence shown here is derived from an EMBL/GenBank/DDBJ whole genome shotgun (WGS) entry which is preliminary data.</text>
</comment>
<accession>A0A9W6TGR3</accession>
<protein>
    <submittedName>
        <fullName evidence="1">Unnamed protein product</fullName>
    </submittedName>
</protein>
<dbReference type="Proteomes" id="UP001165083">
    <property type="component" value="Unassembled WGS sequence"/>
</dbReference>
<proteinExistence type="predicted"/>
<dbReference type="AlphaFoldDB" id="A0A9W6TGR3"/>